<dbReference type="InterPro" id="IPR015797">
    <property type="entry name" value="NUDIX_hydrolase-like_dom_sf"/>
</dbReference>
<keyword evidence="1" id="KW-0378">Hydrolase</keyword>
<dbReference type="PROSITE" id="PS51462">
    <property type="entry name" value="NUDIX"/>
    <property type="match status" value="1"/>
</dbReference>
<sequence>MLKHFSATVYAVRVMGGEPKVLLHLHKKHNNWYGLGGHVESDEDPMAAAIREVKEEAGINITILPSKKLHHFKHADEVTPPLFIFDQEIDGTHRHIDCIYVGTSKDKVKMLEQYKWFSMGDLDSVDLQEDTRYIAKEAITYFKNHI</sequence>
<name>A0A1F6BDN4_9BACT</name>
<evidence type="ECO:0000313" key="3">
    <source>
        <dbReference type="EMBL" id="OGG34988.1"/>
    </source>
</evidence>
<dbReference type="GO" id="GO:0006167">
    <property type="term" value="P:AMP biosynthetic process"/>
    <property type="evidence" value="ECO:0007669"/>
    <property type="project" value="TreeGrafter"/>
</dbReference>
<evidence type="ECO:0000259" key="2">
    <source>
        <dbReference type="PROSITE" id="PS51462"/>
    </source>
</evidence>
<dbReference type="Pfam" id="PF00293">
    <property type="entry name" value="NUDIX"/>
    <property type="match status" value="1"/>
</dbReference>
<dbReference type="PANTHER" id="PTHR21340">
    <property type="entry name" value="DIADENOSINE 5,5-P1,P4-TETRAPHOSPHATE PYROPHOSPHOHYDROLASE MUTT"/>
    <property type="match status" value="1"/>
</dbReference>
<feature type="domain" description="Nudix hydrolase" evidence="2">
    <location>
        <begin position="2"/>
        <end position="140"/>
    </location>
</feature>
<dbReference type="PROSITE" id="PS00893">
    <property type="entry name" value="NUDIX_BOX"/>
    <property type="match status" value="1"/>
</dbReference>
<dbReference type="PANTHER" id="PTHR21340:SF0">
    <property type="entry name" value="BIS(5'-NUCLEOSYL)-TETRAPHOSPHATASE [ASYMMETRICAL]"/>
    <property type="match status" value="1"/>
</dbReference>
<dbReference type="Gene3D" id="3.90.79.10">
    <property type="entry name" value="Nucleoside Triphosphate Pyrophosphohydrolase"/>
    <property type="match status" value="1"/>
</dbReference>
<dbReference type="InterPro" id="IPR051325">
    <property type="entry name" value="Nudix_hydrolase_domain"/>
</dbReference>
<dbReference type="EMBL" id="MFKE01000019">
    <property type="protein sequence ID" value="OGG34988.1"/>
    <property type="molecule type" value="Genomic_DNA"/>
</dbReference>
<dbReference type="GO" id="GO:0006754">
    <property type="term" value="P:ATP biosynthetic process"/>
    <property type="evidence" value="ECO:0007669"/>
    <property type="project" value="TreeGrafter"/>
</dbReference>
<proteinExistence type="predicted"/>
<dbReference type="SUPFAM" id="SSF55811">
    <property type="entry name" value="Nudix"/>
    <property type="match status" value="1"/>
</dbReference>
<organism evidence="3 4">
    <name type="scientific">Candidatus Gottesmanbacteria bacterium RIFOXYB1_FULL_47_11</name>
    <dbReference type="NCBI Taxonomy" id="1798401"/>
    <lineage>
        <taxon>Bacteria</taxon>
        <taxon>Candidatus Gottesmaniibacteriota</taxon>
    </lineage>
</organism>
<gene>
    <name evidence="3" type="ORF">A2363_02085</name>
</gene>
<dbReference type="STRING" id="1798401.A2363_02085"/>
<dbReference type="InterPro" id="IPR000086">
    <property type="entry name" value="NUDIX_hydrolase_dom"/>
</dbReference>
<evidence type="ECO:0000313" key="4">
    <source>
        <dbReference type="Proteomes" id="UP000176186"/>
    </source>
</evidence>
<evidence type="ECO:0000256" key="1">
    <source>
        <dbReference type="ARBA" id="ARBA00022801"/>
    </source>
</evidence>
<protein>
    <recommendedName>
        <fullName evidence="2">Nudix hydrolase domain-containing protein</fullName>
    </recommendedName>
</protein>
<dbReference type="GO" id="GO:0004081">
    <property type="term" value="F:bis(5'-nucleosyl)-tetraphosphatase (asymmetrical) activity"/>
    <property type="evidence" value="ECO:0007669"/>
    <property type="project" value="TreeGrafter"/>
</dbReference>
<dbReference type="Proteomes" id="UP000176186">
    <property type="component" value="Unassembled WGS sequence"/>
</dbReference>
<dbReference type="InterPro" id="IPR020084">
    <property type="entry name" value="NUDIX_hydrolase_CS"/>
</dbReference>
<dbReference type="AlphaFoldDB" id="A0A1F6BDN4"/>
<comment type="caution">
    <text evidence="3">The sequence shown here is derived from an EMBL/GenBank/DDBJ whole genome shotgun (WGS) entry which is preliminary data.</text>
</comment>
<reference evidence="3 4" key="1">
    <citation type="journal article" date="2016" name="Nat. Commun.">
        <title>Thousands of microbial genomes shed light on interconnected biogeochemical processes in an aquifer system.</title>
        <authorList>
            <person name="Anantharaman K."/>
            <person name="Brown C.T."/>
            <person name="Hug L.A."/>
            <person name="Sharon I."/>
            <person name="Castelle C.J."/>
            <person name="Probst A.J."/>
            <person name="Thomas B.C."/>
            <person name="Singh A."/>
            <person name="Wilkins M.J."/>
            <person name="Karaoz U."/>
            <person name="Brodie E.L."/>
            <person name="Williams K.H."/>
            <person name="Hubbard S.S."/>
            <person name="Banfield J.F."/>
        </authorList>
    </citation>
    <scope>NUCLEOTIDE SEQUENCE [LARGE SCALE GENOMIC DNA]</scope>
</reference>
<accession>A0A1F6BDN4</accession>